<dbReference type="PANTHER" id="PTHR47966:SF51">
    <property type="entry name" value="BETA-SITE APP-CLEAVING ENZYME, ISOFORM A-RELATED"/>
    <property type="match status" value="1"/>
</dbReference>
<accession>A0ABP1DEI3</accession>
<evidence type="ECO:0000313" key="7">
    <source>
        <dbReference type="Proteomes" id="UP001497453"/>
    </source>
</evidence>
<keyword evidence="4" id="KW-0732">Signal</keyword>
<dbReference type="InterPro" id="IPR021109">
    <property type="entry name" value="Peptidase_aspartic_dom_sf"/>
</dbReference>
<evidence type="ECO:0000259" key="5">
    <source>
        <dbReference type="PROSITE" id="PS51767"/>
    </source>
</evidence>
<comment type="similarity">
    <text evidence="1">Belongs to the peptidase A1 family.</text>
</comment>
<feature type="domain" description="Peptidase A1" evidence="5">
    <location>
        <begin position="63"/>
        <end position="394"/>
    </location>
</feature>
<dbReference type="SUPFAM" id="SSF50630">
    <property type="entry name" value="Acid proteases"/>
    <property type="match status" value="1"/>
</dbReference>
<dbReference type="PRINTS" id="PR00792">
    <property type="entry name" value="PEPSIN"/>
</dbReference>
<dbReference type="InterPro" id="IPR001461">
    <property type="entry name" value="Aspartic_peptidase_A1"/>
</dbReference>
<keyword evidence="3" id="KW-1133">Transmembrane helix</keyword>
<dbReference type="InterPro" id="IPR033121">
    <property type="entry name" value="PEPTIDASE_A1"/>
</dbReference>
<feature type="signal peptide" evidence="4">
    <location>
        <begin position="1"/>
        <end position="19"/>
    </location>
</feature>
<dbReference type="Pfam" id="PF00026">
    <property type="entry name" value="Asp"/>
    <property type="match status" value="1"/>
</dbReference>
<evidence type="ECO:0000313" key="6">
    <source>
        <dbReference type="EMBL" id="CAL1706247.1"/>
    </source>
</evidence>
<organism evidence="6 7">
    <name type="scientific">Somion occarium</name>
    <dbReference type="NCBI Taxonomy" id="3059160"/>
    <lineage>
        <taxon>Eukaryota</taxon>
        <taxon>Fungi</taxon>
        <taxon>Dikarya</taxon>
        <taxon>Basidiomycota</taxon>
        <taxon>Agaricomycotina</taxon>
        <taxon>Agaricomycetes</taxon>
        <taxon>Polyporales</taxon>
        <taxon>Cerrenaceae</taxon>
        <taxon>Somion</taxon>
    </lineage>
</organism>
<feature type="region of interest" description="Disordered" evidence="2">
    <location>
        <begin position="462"/>
        <end position="494"/>
    </location>
</feature>
<keyword evidence="3" id="KW-0812">Transmembrane</keyword>
<dbReference type="CDD" id="cd05471">
    <property type="entry name" value="pepsin_like"/>
    <property type="match status" value="1"/>
</dbReference>
<evidence type="ECO:0000256" key="1">
    <source>
        <dbReference type="ARBA" id="ARBA00007447"/>
    </source>
</evidence>
<reference evidence="7" key="1">
    <citation type="submission" date="2024-04" db="EMBL/GenBank/DDBJ databases">
        <authorList>
            <person name="Shaw F."/>
            <person name="Minotto A."/>
        </authorList>
    </citation>
    <scope>NUCLEOTIDE SEQUENCE [LARGE SCALE GENOMIC DNA]</scope>
</reference>
<sequence>MMNPFLYFLLISLCDMTYGLSIPVKGPSAGSLALTDRKDEPGVRMQKRFSIKENIYNDNEIFYSVNITLGGKEFPVQIDTGASDFWIKPPFDVKFTNVTKVQSVLQFAGGAVLGNISFADMTLGPIRVKSQALVHVIEQRNFDNLFNRSIFGILGLSFPQSSQILHDSEQLFGANSTKGRTFLGNVFAQNKSTPNFFTVLLGRQDDLKGPRDGVFTISEYDSQYGNITSQPKLFHPSNKSKNDNALPLWSVPMDKMFVNGKEFKFNKSSVPGLESGKTAMLLDTGFTLSYIPGAAVDFIYKSISGAKFDKKNQLWEVPCENTTQLDFVFGGKNFSIHPLDITRVKTVGHETVCQSTFRAMQPNPALALDGILGVPFMKNVYAAFDFGDKSSKIAPNVPFVRMISTTDAKAASPEFKTVRSRQVSISEKFAAEGFAKFQAAQKSQKSGALDLDSDLHASHLPSTFADETPLSRRSGSTTAHAPTTPAAQRQASLPAGQLHREVVEILSGTRASPTRLTVLAGTTFVFMGLCVMGVCMEVRRHMRKRLVAEEGCRFIHEQTG</sequence>
<feature type="chain" id="PRO_5045194682" description="Peptidase A1 domain-containing protein" evidence="4">
    <location>
        <begin position="20"/>
        <end position="560"/>
    </location>
</feature>
<proteinExistence type="inferred from homology"/>
<dbReference type="PANTHER" id="PTHR47966">
    <property type="entry name" value="BETA-SITE APP-CLEAVING ENZYME, ISOFORM A-RELATED"/>
    <property type="match status" value="1"/>
</dbReference>
<dbReference type="Proteomes" id="UP001497453">
    <property type="component" value="Chromosome 4"/>
</dbReference>
<dbReference type="EMBL" id="OZ037947">
    <property type="protein sequence ID" value="CAL1706247.1"/>
    <property type="molecule type" value="Genomic_DNA"/>
</dbReference>
<evidence type="ECO:0000256" key="3">
    <source>
        <dbReference type="SAM" id="Phobius"/>
    </source>
</evidence>
<evidence type="ECO:0000256" key="2">
    <source>
        <dbReference type="SAM" id="MobiDB-lite"/>
    </source>
</evidence>
<keyword evidence="7" id="KW-1185">Reference proteome</keyword>
<name>A0ABP1DEI3_9APHY</name>
<dbReference type="InterPro" id="IPR034164">
    <property type="entry name" value="Pepsin-like_dom"/>
</dbReference>
<protein>
    <recommendedName>
        <fullName evidence="5">Peptidase A1 domain-containing protein</fullName>
    </recommendedName>
</protein>
<dbReference type="Gene3D" id="2.40.70.10">
    <property type="entry name" value="Acid Proteases"/>
    <property type="match status" value="2"/>
</dbReference>
<feature type="transmembrane region" description="Helical" evidence="3">
    <location>
        <begin position="516"/>
        <end position="536"/>
    </location>
</feature>
<keyword evidence="3" id="KW-0472">Membrane</keyword>
<feature type="compositionally biased region" description="Low complexity" evidence="2">
    <location>
        <begin position="477"/>
        <end position="487"/>
    </location>
</feature>
<dbReference type="PROSITE" id="PS51767">
    <property type="entry name" value="PEPTIDASE_A1"/>
    <property type="match status" value="1"/>
</dbReference>
<evidence type="ECO:0000256" key="4">
    <source>
        <dbReference type="SAM" id="SignalP"/>
    </source>
</evidence>
<gene>
    <name evidence="6" type="ORF">GFSPODELE1_LOCUS5776</name>
</gene>